<accession>A0A0F7L4R4</accession>
<sequence length="287" mass="31052">MKGFKAFNKDMTCQGFQFEENKTYEEKKAKICQSGFHFCKNPFDVLDYYDLCESEFTEVEAIGTIDTQKNGDSKHTTTKIKIGVKLGLGGFIKSTVNFLIDFCKKDNKPDKKDYSQLAASGDSSQLAASGYYSQLAASGYYSQLAASGYYSQLAASGYYSKLAASGDSSKLAASGDSSQLAASGYYSKLAASGDYSKLAASGDSSQLAASGDSSKLELNGKDSVGANIGIGGKAKGKKGCWLTLAEWEYNSDKKRHIPICVKSAQIDGKKLKEDVWYYLKIKVFEVA</sequence>
<dbReference type="InterPro" id="IPR056083">
    <property type="entry name" value="DUF7666"/>
</dbReference>
<dbReference type="EMBL" id="KR029584">
    <property type="protein sequence ID" value="AKH46488.1"/>
    <property type="molecule type" value="Genomic_DNA"/>
</dbReference>
<reference evidence="2" key="2">
    <citation type="submission" date="2015-03" db="EMBL/GenBank/DDBJ databases">
        <authorList>
            <person name="Chow C.-E.T."/>
            <person name="Winget D.M."/>
            <person name="White R.A.III."/>
            <person name="Hallam S.J."/>
            <person name="Suttle C.A."/>
        </authorList>
    </citation>
    <scope>NUCLEOTIDE SEQUENCE</scope>
    <source>
        <strain evidence="2">Anoxic3_9</strain>
    </source>
</reference>
<organism evidence="2">
    <name type="scientific">uncultured marine virus</name>
    <dbReference type="NCBI Taxonomy" id="186617"/>
    <lineage>
        <taxon>Viruses</taxon>
        <taxon>environmental samples</taxon>
    </lineage>
</organism>
<name>A0A0F7L4R4_9VIRU</name>
<evidence type="ECO:0000259" key="1">
    <source>
        <dbReference type="Pfam" id="PF24703"/>
    </source>
</evidence>
<reference evidence="2" key="1">
    <citation type="journal article" date="2015" name="Front. Microbiol.">
        <title>Combining genomic sequencing methods to explore viral diversity and reveal potential virus-host interactions.</title>
        <authorList>
            <person name="Chow C.E."/>
            <person name="Winget D.M."/>
            <person name="White R.A.III."/>
            <person name="Hallam S.J."/>
            <person name="Suttle C.A."/>
        </authorList>
    </citation>
    <scope>NUCLEOTIDE SEQUENCE</scope>
    <source>
        <strain evidence="2">Anoxic3_9</strain>
    </source>
</reference>
<dbReference type="Pfam" id="PF24703">
    <property type="entry name" value="DUF7666"/>
    <property type="match status" value="1"/>
</dbReference>
<proteinExistence type="predicted"/>
<evidence type="ECO:0000313" key="2">
    <source>
        <dbReference type="EMBL" id="AKH46488.1"/>
    </source>
</evidence>
<feature type="domain" description="DUF7666" evidence="1">
    <location>
        <begin position="1"/>
        <end position="93"/>
    </location>
</feature>
<protein>
    <recommendedName>
        <fullName evidence="1">DUF7666 domain-containing protein</fullName>
    </recommendedName>
</protein>